<dbReference type="Proteomes" id="UP000004371">
    <property type="component" value="Unassembled WGS sequence"/>
</dbReference>
<reference evidence="1 2" key="1">
    <citation type="journal article" date="2012" name="Int. J. Syst. Evol. Microbiol.">
        <title>Vibrio caribbeanicus sp. nov., isolated from the marine sponge Scleritoderma cyanea.</title>
        <authorList>
            <person name="Hoffmann M."/>
            <person name="Monday S.R."/>
            <person name="Allard M.W."/>
            <person name="Strain E.A."/>
            <person name="Whittaker P."/>
            <person name="Naum M."/>
            <person name="McCarthy P.J."/>
            <person name="Lopez J.V."/>
            <person name="Fischer M."/>
            <person name="Brown E.W."/>
        </authorList>
    </citation>
    <scope>NUCLEOTIDE SEQUENCE [LARGE SCALE GENOMIC DNA]</scope>
    <source>
        <strain evidence="1 2">LMG 20546</strain>
    </source>
</reference>
<accession>E8LVI1</accession>
<dbReference type="STRING" id="945543.VIBR0546_05109"/>
<evidence type="ECO:0000313" key="1">
    <source>
        <dbReference type="EMBL" id="EGA65268.1"/>
    </source>
</evidence>
<protein>
    <submittedName>
        <fullName evidence="1">Uncharacterized protein</fullName>
    </submittedName>
</protein>
<evidence type="ECO:0000313" key="2">
    <source>
        <dbReference type="Proteomes" id="UP000004371"/>
    </source>
</evidence>
<proteinExistence type="predicted"/>
<sequence>MTVIFLQPSQDILVLSQKYGLNSQPVGHKMTKLGERLSVLEPQHKATVLISWQAQNASTLVVASDQ</sequence>
<dbReference type="EMBL" id="AEVS01000072">
    <property type="protein sequence ID" value="EGA65268.1"/>
    <property type="molecule type" value="Genomic_DNA"/>
</dbReference>
<gene>
    <name evidence="1" type="ORF">VIBR0546_05109</name>
</gene>
<organism evidence="1 2">
    <name type="scientific">Vibrio brasiliensis LMG 20546</name>
    <dbReference type="NCBI Taxonomy" id="945543"/>
    <lineage>
        <taxon>Bacteria</taxon>
        <taxon>Pseudomonadati</taxon>
        <taxon>Pseudomonadota</taxon>
        <taxon>Gammaproteobacteria</taxon>
        <taxon>Vibrionales</taxon>
        <taxon>Vibrionaceae</taxon>
        <taxon>Vibrio</taxon>
        <taxon>Vibrio oreintalis group</taxon>
    </lineage>
</organism>
<name>E8LVI1_9VIBR</name>
<keyword evidence="2" id="KW-1185">Reference proteome</keyword>
<dbReference type="AlphaFoldDB" id="E8LVI1"/>
<comment type="caution">
    <text evidence="1">The sequence shown here is derived from an EMBL/GenBank/DDBJ whole genome shotgun (WGS) entry which is preliminary data.</text>
</comment>